<gene>
    <name evidence="1" type="ORF">PB01_03525</name>
</gene>
<organism evidence="1 2">
    <name type="scientific">Psychrobacillus glaciei</name>
    <dbReference type="NCBI Taxonomy" id="2283160"/>
    <lineage>
        <taxon>Bacteria</taxon>
        <taxon>Bacillati</taxon>
        <taxon>Bacillota</taxon>
        <taxon>Bacilli</taxon>
        <taxon>Bacillales</taxon>
        <taxon>Bacillaceae</taxon>
        <taxon>Psychrobacillus</taxon>
    </lineage>
</organism>
<reference evidence="1 2" key="1">
    <citation type="submission" date="2018-07" db="EMBL/GenBank/DDBJ databases">
        <title>Complete genome sequence of Psychrobacillus sp. PB01, isolated from iceberg, and comparative genome analysis of Psychrobacillus strains.</title>
        <authorList>
            <person name="Lee P.C."/>
        </authorList>
    </citation>
    <scope>NUCLEOTIDE SEQUENCE [LARGE SCALE GENOMIC DNA]</scope>
    <source>
        <strain evidence="1 2">PB01</strain>
    </source>
</reference>
<keyword evidence="2" id="KW-1185">Reference proteome</keyword>
<evidence type="ECO:0000313" key="2">
    <source>
        <dbReference type="Proteomes" id="UP000325517"/>
    </source>
</evidence>
<accession>A0A5J6SJ64</accession>
<dbReference type="AlphaFoldDB" id="A0A5J6SJ64"/>
<dbReference type="Proteomes" id="UP000325517">
    <property type="component" value="Chromosome"/>
</dbReference>
<sequence length="126" mass="14950">MEEVDKIQFYIPSLLDFLDHHKNMWLEEIRIVGVKTRNVKYFIGHSNQRMTRIEKIVAEDFTIYDLQLDFQNKTLSFYLDSAVKPSHSIILQKVFQTFLVRYSARKVGFFLYASGRNRPQTVKVLS</sequence>
<name>A0A5J6SJ64_9BACI</name>
<proteinExistence type="predicted"/>
<evidence type="ECO:0000313" key="1">
    <source>
        <dbReference type="EMBL" id="QFF97960.1"/>
    </source>
</evidence>
<protein>
    <submittedName>
        <fullName evidence="1">Uncharacterized protein</fullName>
    </submittedName>
</protein>
<dbReference type="OrthoDB" id="2968933at2"/>
<dbReference type="KEGG" id="psyo:PB01_03525"/>
<dbReference type="RefSeq" id="WP_151698905.1">
    <property type="nucleotide sequence ID" value="NZ_CP031223.1"/>
</dbReference>
<dbReference type="EMBL" id="CP031223">
    <property type="protein sequence ID" value="QFF97960.1"/>
    <property type="molecule type" value="Genomic_DNA"/>
</dbReference>